<evidence type="ECO:0000256" key="5">
    <source>
        <dbReference type="ARBA" id="ARBA00022807"/>
    </source>
</evidence>
<evidence type="ECO:0000256" key="4">
    <source>
        <dbReference type="ARBA" id="ARBA00022801"/>
    </source>
</evidence>
<dbReference type="GO" id="GO:0005829">
    <property type="term" value="C:cytosol"/>
    <property type="evidence" value="ECO:0007669"/>
    <property type="project" value="TreeGrafter"/>
</dbReference>
<dbReference type="CDD" id="cd02257">
    <property type="entry name" value="Peptidase_C19"/>
    <property type="match status" value="1"/>
</dbReference>
<keyword evidence="2 6" id="KW-0645">Protease</keyword>
<dbReference type="GO" id="GO:0006508">
    <property type="term" value="P:proteolysis"/>
    <property type="evidence" value="ECO:0007669"/>
    <property type="project" value="UniProtKB-KW"/>
</dbReference>
<feature type="compositionally biased region" description="Low complexity" evidence="7">
    <location>
        <begin position="31"/>
        <end position="54"/>
    </location>
</feature>
<dbReference type="GeneID" id="80886750"/>
<dbReference type="PANTHER" id="PTHR24006:SF687">
    <property type="entry name" value="UBIQUITIN CARBOXYL-TERMINAL HYDROLASE 10"/>
    <property type="match status" value="1"/>
</dbReference>
<feature type="compositionally biased region" description="Polar residues" evidence="7">
    <location>
        <begin position="85"/>
        <end position="97"/>
    </location>
</feature>
<feature type="compositionally biased region" description="Low complexity" evidence="7">
    <location>
        <begin position="278"/>
        <end position="301"/>
    </location>
</feature>
<dbReference type="EC" id="3.4.19.12" evidence="6"/>
<accession>A0AAD7VVI8</accession>
<feature type="compositionally biased region" description="Polar residues" evidence="7">
    <location>
        <begin position="55"/>
        <end position="69"/>
    </location>
</feature>
<feature type="region of interest" description="Disordered" evidence="7">
    <location>
        <begin position="190"/>
        <end position="240"/>
    </location>
</feature>
<comment type="caution">
    <text evidence="9">The sequence shown here is derived from an EMBL/GenBank/DDBJ whole genome shotgun (WGS) entry which is preliminary data.</text>
</comment>
<keyword evidence="5 6" id="KW-0788">Thiol protease</keyword>
<feature type="domain" description="USP" evidence="8">
    <location>
        <begin position="329"/>
        <end position="726"/>
    </location>
</feature>
<dbReference type="InterPro" id="IPR001394">
    <property type="entry name" value="Peptidase_C19_UCH"/>
</dbReference>
<dbReference type="InterPro" id="IPR050164">
    <property type="entry name" value="Peptidase_C19"/>
</dbReference>
<proteinExistence type="inferred from homology"/>
<evidence type="ECO:0000256" key="3">
    <source>
        <dbReference type="ARBA" id="ARBA00022786"/>
    </source>
</evidence>
<dbReference type="Proteomes" id="UP001217417">
    <property type="component" value="Unassembled WGS sequence"/>
</dbReference>
<name>A0AAD7VVI8_9ASCO</name>
<dbReference type="PANTHER" id="PTHR24006">
    <property type="entry name" value="UBIQUITIN CARBOXYL-TERMINAL HYDROLASE"/>
    <property type="match status" value="1"/>
</dbReference>
<dbReference type="InterPro" id="IPR028889">
    <property type="entry name" value="USP"/>
</dbReference>
<dbReference type="InterPro" id="IPR038765">
    <property type="entry name" value="Papain-like_cys_pep_sf"/>
</dbReference>
<dbReference type="PROSITE" id="PS00973">
    <property type="entry name" value="USP_2"/>
    <property type="match status" value="1"/>
</dbReference>
<dbReference type="EMBL" id="JARPMG010000003">
    <property type="protein sequence ID" value="KAJ8102265.1"/>
    <property type="molecule type" value="Genomic_DNA"/>
</dbReference>
<evidence type="ECO:0000313" key="9">
    <source>
        <dbReference type="EMBL" id="KAJ8102265.1"/>
    </source>
</evidence>
<evidence type="ECO:0000256" key="2">
    <source>
        <dbReference type="ARBA" id="ARBA00022670"/>
    </source>
</evidence>
<protein>
    <recommendedName>
        <fullName evidence="6">Ubiquitin carboxyl-terminal hydrolase</fullName>
        <ecNumber evidence="6">3.4.19.12</ecNumber>
    </recommendedName>
</protein>
<keyword evidence="3 6" id="KW-0833">Ubl conjugation pathway</keyword>
<dbReference type="GO" id="GO:0004843">
    <property type="term" value="F:cysteine-type deubiquitinase activity"/>
    <property type="evidence" value="ECO:0007669"/>
    <property type="project" value="UniProtKB-UniRule"/>
</dbReference>
<dbReference type="Pfam" id="PF00443">
    <property type="entry name" value="UCH"/>
    <property type="match status" value="1"/>
</dbReference>
<dbReference type="SUPFAM" id="SSF54001">
    <property type="entry name" value="Cysteine proteinases"/>
    <property type="match status" value="1"/>
</dbReference>
<organism evidence="9 10">
    <name type="scientific">Lipomyces tetrasporus</name>
    <dbReference type="NCBI Taxonomy" id="54092"/>
    <lineage>
        <taxon>Eukaryota</taxon>
        <taxon>Fungi</taxon>
        <taxon>Dikarya</taxon>
        <taxon>Ascomycota</taxon>
        <taxon>Saccharomycotina</taxon>
        <taxon>Lipomycetes</taxon>
        <taxon>Lipomycetales</taxon>
        <taxon>Lipomycetaceae</taxon>
        <taxon>Lipomyces</taxon>
    </lineage>
</organism>
<dbReference type="GO" id="GO:0005634">
    <property type="term" value="C:nucleus"/>
    <property type="evidence" value="ECO:0007669"/>
    <property type="project" value="TreeGrafter"/>
</dbReference>
<evidence type="ECO:0000256" key="7">
    <source>
        <dbReference type="SAM" id="MobiDB-lite"/>
    </source>
</evidence>
<dbReference type="GO" id="GO:0016579">
    <property type="term" value="P:protein deubiquitination"/>
    <property type="evidence" value="ECO:0007669"/>
    <property type="project" value="InterPro"/>
</dbReference>
<gene>
    <name evidence="9" type="ORF">POJ06DRAFT_80478</name>
</gene>
<feature type="region of interest" description="Disordered" evidence="7">
    <location>
        <begin position="266"/>
        <end position="323"/>
    </location>
</feature>
<feature type="region of interest" description="Disordered" evidence="7">
    <location>
        <begin position="1"/>
        <end position="97"/>
    </location>
</feature>
<evidence type="ECO:0000256" key="1">
    <source>
        <dbReference type="ARBA" id="ARBA00000707"/>
    </source>
</evidence>
<dbReference type="Gene3D" id="3.90.70.10">
    <property type="entry name" value="Cysteine proteinases"/>
    <property type="match status" value="1"/>
</dbReference>
<dbReference type="InterPro" id="IPR018200">
    <property type="entry name" value="USP_CS"/>
</dbReference>
<comment type="similarity">
    <text evidence="6">Belongs to the peptidase C19 family.</text>
</comment>
<dbReference type="RefSeq" id="XP_056045715.1">
    <property type="nucleotide sequence ID" value="XM_056191584.1"/>
</dbReference>
<evidence type="ECO:0000256" key="6">
    <source>
        <dbReference type="RuleBase" id="RU366025"/>
    </source>
</evidence>
<dbReference type="PROSITE" id="PS50235">
    <property type="entry name" value="USP_3"/>
    <property type="match status" value="1"/>
</dbReference>
<evidence type="ECO:0000259" key="8">
    <source>
        <dbReference type="PROSITE" id="PS50235"/>
    </source>
</evidence>
<keyword evidence="4 6" id="KW-0378">Hydrolase</keyword>
<evidence type="ECO:0000313" key="10">
    <source>
        <dbReference type="Proteomes" id="UP001217417"/>
    </source>
</evidence>
<dbReference type="AlphaFoldDB" id="A0AAD7VVI8"/>
<sequence>MSNHPANSPVGHHSTPQANTHKKSRSVTPLSPVTTSITAAPTTSSSSSSSSPSSWHPTRQADGSNSASYSGPITPTPTSPASSTVGNSWSSTGGNVSANTTVQSIESNVSESVNISTPRTDYRSQSLYPLPQPTWPWFSDPSEPFPLRRGRRRNRAHSRARLQQLGILYAKSIPELIELRDALGIKLENHIQRPGQQKSDQLVGPSRTRSPLPHEQLNGVTSLPSTPMKTPPEPGVHLRAQSAKSWADIVKPVKLSFPVTAQSVARTSPAVRPIQPHTASASSIPTEPASPSSASSLSATTQISDATELEPPPVPEEDFDGKPPVLIPRGLVNTGNMCFMNSILQILLYCVPFYSFVDTMGKELTQRFNSETPILDSLILFVQEFDPKIVARFGNNNTKSSPFGEPFIPEFVYDALRANTLFANMRRGHQEDAEEFLGFLLDGLHEEFLAATRQLQKKQANGINGARSHRNFVQRAIVDLKIDEDNDAGDGWLEVGKKHKVVVTRTTAVALSPITKIFGGQFRSVIYAAHQKPSVTLDPFQHVQLDISDPQIHTLEDALAKMSQTEVISHYKSDNGDMVEATKQTFFEKLPRVLILHLKRFHFAVEEGSGYPSVQKISKTIGYKRDLVIPPECVSPQQRGVHGSYKLFGVVYHHGKSTEGGHYTVDLHYKHSDTWINFDDVSIKEIQPEDIETVYEDESAMRRRIIMGGSGDLDERTAYLLFYERV</sequence>
<feature type="compositionally biased region" description="Polar residues" evidence="7">
    <location>
        <begin position="218"/>
        <end position="228"/>
    </location>
</feature>
<dbReference type="PROSITE" id="PS00972">
    <property type="entry name" value="USP_1"/>
    <property type="match status" value="1"/>
</dbReference>
<reference evidence="9" key="1">
    <citation type="submission" date="2023-03" db="EMBL/GenBank/DDBJ databases">
        <title>Near-Complete genome sequence of Lipomyces tetrasporous NRRL Y-64009, an oleaginous yeast capable of growing on lignocellulosic hydrolysates.</title>
        <authorList>
            <consortium name="Lawrence Berkeley National Laboratory"/>
            <person name="Jagtap S.S."/>
            <person name="Liu J.-J."/>
            <person name="Walukiewicz H.E."/>
            <person name="Pangilinan J."/>
            <person name="Lipzen A."/>
            <person name="Ahrendt S."/>
            <person name="Koriabine M."/>
            <person name="Cobaugh K."/>
            <person name="Salamov A."/>
            <person name="Yoshinaga Y."/>
            <person name="Ng V."/>
            <person name="Daum C."/>
            <person name="Grigoriev I.V."/>
            <person name="Slininger P.J."/>
            <person name="Dien B.S."/>
            <person name="Jin Y.-S."/>
            <person name="Rao C.V."/>
        </authorList>
    </citation>
    <scope>NUCLEOTIDE SEQUENCE</scope>
    <source>
        <strain evidence="9">NRRL Y-64009</strain>
    </source>
</reference>
<comment type="catalytic activity">
    <reaction evidence="1 6">
        <text>Thiol-dependent hydrolysis of ester, thioester, amide, peptide and isopeptide bonds formed by the C-terminal Gly of ubiquitin (a 76-residue protein attached to proteins as an intracellular targeting signal).</text>
        <dbReference type="EC" id="3.4.19.12"/>
    </reaction>
</comment>
<keyword evidence="10" id="KW-1185">Reference proteome</keyword>